<evidence type="ECO:0000313" key="1">
    <source>
        <dbReference type="EMBL" id="AFG44220.1"/>
    </source>
</evidence>
<organism evidence="2">
    <name type="scientific">Pinus taeda</name>
    <name type="common">Loblolly pine</name>
    <dbReference type="NCBI Taxonomy" id="3352"/>
    <lineage>
        <taxon>Eukaryota</taxon>
        <taxon>Viridiplantae</taxon>
        <taxon>Streptophyta</taxon>
        <taxon>Embryophyta</taxon>
        <taxon>Tracheophyta</taxon>
        <taxon>Spermatophyta</taxon>
        <taxon>Pinopsida</taxon>
        <taxon>Pinidae</taxon>
        <taxon>Conifers I</taxon>
        <taxon>Pinales</taxon>
        <taxon>Pinaceae</taxon>
        <taxon>Pinus</taxon>
        <taxon>Pinus subgen. Pinus</taxon>
    </lineage>
</organism>
<dbReference type="SUPFAM" id="SSF48452">
    <property type="entry name" value="TPR-like"/>
    <property type="match status" value="1"/>
</dbReference>
<evidence type="ECO:0008006" key="3">
    <source>
        <dbReference type="Google" id="ProtNLM"/>
    </source>
</evidence>
<reference evidence="2" key="1">
    <citation type="submission" date="2008-08" db="EMBL/GenBank/DDBJ databases">
        <title>Nucleotide Diversity and Divergence in the Loblolly Pine Gene Space.</title>
        <authorList>
            <person name="Neale D.B."/>
            <person name="Wegrzyn J.L."/>
            <person name="Lee J.M."/>
            <person name="Eckert A.J."/>
            <person name="Liechty J.D."/>
            <person name="Stevens K.A."/>
            <person name="Langley C.H."/>
        </authorList>
    </citation>
    <scope>NUCLEOTIDE SEQUENCE</scope>
    <source>
        <strain evidence="1">6568</strain>
        <strain evidence="2">6570</strain>
        <tissue evidence="2">Megagametophyte</tissue>
    </source>
</reference>
<dbReference type="EMBL" id="FJ052282">
    <property type="protein sequence ID" value="AFG44221.1"/>
    <property type="molecule type" value="Genomic_DNA"/>
</dbReference>
<protein>
    <recommendedName>
        <fullName evidence="3">SET domain-containing protein</fullName>
    </recommendedName>
</protein>
<name>H9V378_PINTA</name>
<dbReference type="Gene3D" id="1.25.40.10">
    <property type="entry name" value="Tetratricopeptide repeat domain"/>
    <property type="match status" value="1"/>
</dbReference>
<evidence type="ECO:0000313" key="2">
    <source>
        <dbReference type="EMBL" id="AFG44221.1"/>
    </source>
</evidence>
<proteinExistence type="predicted"/>
<gene>
    <name evidence="2" type="ORF">0_1348_02</name>
</gene>
<accession>H9V378</accession>
<dbReference type="EMBL" id="FJ052278">
    <property type="protein sequence ID" value="AFG44220.1"/>
    <property type="molecule type" value="Genomic_DNA"/>
</dbReference>
<dbReference type="InterPro" id="IPR053209">
    <property type="entry name" value="Gramillin-biosynth_MTr"/>
</dbReference>
<sequence length="121" mass="13178">GHLKTLYRKGRALLGLRRYGAACECLKKAYKTSPGQREIQAALGQAKTFYAQSLNGKYDISDYLLGRGSTPPEVADFVGSVEIKMTEDGRGRGLYATRKIKTGQLLLVSNAVAVVYDSVFA</sequence>
<dbReference type="InterPro" id="IPR011990">
    <property type="entry name" value="TPR-like_helical_dom_sf"/>
</dbReference>
<dbReference type="PANTHER" id="PTHR47643">
    <property type="entry name" value="TPR DOMAIN PROTEIN (AFU_ORTHOLOGUE AFUA_5G12710)"/>
    <property type="match status" value="1"/>
</dbReference>
<dbReference type="PANTHER" id="PTHR47643:SF2">
    <property type="entry name" value="TPR DOMAIN PROTEIN (AFU_ORTHOLOGUE AFUA_5G12710)"/>
    <property type="match status" value="1"/>
</dbReference>
<dbReference type="AlphaFoldDB" id="H9V378"/>
<feature type="non-terminal residue" evidence="2">
    <location>
        <position position="1"/>
    </location>
</feature>
<feature type="non-terminal residue" evidence="2">
    <location>
        <position position="121"/>
    </location>
</feature>